<dbReference type="GeneID" id="59284507"/>
<keyword evidence="2" id="KW-1185">Reference proteome</keyword>
<evidence type="ECO:0000313" key="1">
    <source>
        <dbReference type="EMBL" id="KAF6238964.1"/>
    </source>
</evidence>
<dbReference type="RefSeq" id="XP_037168260.1">
    <property type="nucleotide sequence ID" value="XM_037304767.1"/>
</dbReference>
<dbReference type="EMBL" id="JACCJC010000007">
    <property type="protein sequence ID" value="KAF6238964.1"/>
    <property type="molecule type" value="Genomic_DNA"/>
</dbReference>
<proteinExistence type="predicted"/>
<sequence>MCSHVTGKFLILTSSVYNQRYIMTRIKRSSPVFPILEIPPETRNLIWRYTVTAAGAIQLEQHSSQHTRGQLSPSFLRSGKQIHAEDDRRLVPSRLAVAFTCRLLDLEISPIYYSHNCFAMPLTSMVTALEEAQNFVTAVGPENARCIRNVCLVLPGIMPLLHLRLTLMLGAGALDNTPLLMLKSFLVETQAIFLGEPAIVLSCRTVVMMVLTSDRKDIRLSGQSLF</sequence>
<name>A0A8H6L823_9LECA</name>
<organism evidence="1 2">
    <name type="scientific">Letharia columbiana</name>
    <dbReference type="NCBI Taxonomy" id="112416"/>
    <lineage>
        <taxon>Eukaryota</taxon>
        <taxon>Fungi</taxon>
        <taxon>Dikarya</taxon>
        <taxon>Ascomycota</taxon>
        <taxon>Pezizomycotina</taxon>
        <taxon>Lecanoromycetes</taxon>
        <taxon>OSLEUM clade</taxon>
        <taxon>Lecanoromycetidae</taxon>
        <taxon>Lecanorales</taxon>
        <taxon>Lecanorineae</taxon>
        <taxon>Parmeliaceae</taxon>
        <taxon>Letharia</taxon>
    </lineage>
</organism>
<dbReference type="OrthoDB" id="5413827at2759"/>
<dbReference type="Proteomes" id="UP000578531">
    <property type="component" value="Unassembled WGS sequence"/>
</dbReference>
<dbReference type="AlphaFoldDB" id="A0A8H6L823"/>
<accession>A0A8H6L823</accession>
<gene>
    <name evidence="1" type="ORF">HO173_002836</name>
</gene>
<reference evidence="1 2" key="1">
    <citation type="journal article" date="2020" name="Genomics">
        <title>Complete, high-quality genomes from long-read metagenomic sequencing of two wolf lichen thalli reveals enigmatic genome architecture.</title>
        <authorList>
            <person name="McKenzie S.K."/>
            <person name="Walston R.F."/>
            <person name="Allen J.L."/>
        </authorList>
    </citation>
    <scope>NUCLEOTIDE SEQUENCE [LARGE SCALE GENOMIC DNA]</scope>
    <source>
        <strain evidence="1">WasteWater2</strain>
    </source>
</reference>
<comment type="caution">
    <text evidence="1">The sequence shown here is derived from an EMBL/GenBank/DDBJ whole genome shotgun (WGS) entry which is preliminary data.</text>
</comment>
<evidence type="ECO:0000313" key="2">
    <source>
        <dbReference type="Proteomes" id="UP000578531"/>
    </source>
</evidence>
<protein>
    <submittedName>
        <fullName evidence="1">Uncharacterized protein</fullName>
    </submittedName>
</protein>